<reference evidence="2 3" key="1">
    <citation type="submission" date="2018-10" db="EMBL/GenBank/DDBJ databases">
        <title>Oceanobacillus sp. YLB-02 draft genome.</title>
        <authorList>
            <person name="Yu L."/>
        </authorList>
    </citation>
    <scope>NUCLEOTIDE SEQUENCE [LARGE SCALE GENOMIC DNA]</scope>
    <source>
        <strain evidence="2 3">YLB-02</strain>
    </source>
</reference>
<evidence type="ECO:0000256" key="1">
    <source>
        <dbReference type="SAM" id="MobiDB-lite"/>
    </source>
</evidence>
<evidence type="ECO:0000313" key="2">
    <source>
        <dbReference type="EMBL" id="RLL46515.1"/>
    </source>
</evidence>
<comment type="caution">
    <text evidence="2">The sequence shown here is derived from an EMBL/GenBank/DDBJ whole genome shotgun (WGS) entry which is preliminary data.</text>
</comment>
<organism evidence="2 3">
    <name type="scientific">Oceanobacillus piezotolerans</name>
    <dbReference type="NCBI Taxonomy" id="2448030"/>
    <lineage>
        <taxon>Bacteria</taxon>
        <taxon>Bacillati</taxon>
        <taxon>Bacillota</taxon>
        <taxon>Bacilli</taxon>
        <taxon>Bacillales</taxon>
        <taxon>Bacillaceae</taxon>
        <taxon>Oceanobacillus</taxon>
    </lineage>
</organism>
<evidence type="ECO:0000313" key="3">
    <source>
        <dbReference type="Proteomes" id="UP000270219"/>
    </source>
</evidence>
<dbReference type="RefSeq" id="WP_121521766.1">
    <property type="nucleotide sequence ID" value="NZ_RCHR01000002.1"/>
</dbReference>
<feature type="region of interest" description="Disordered" evidence="1">
    <location>
        <begin position="18"/>
        <end position="83"/>
    </location>
</feature>
<keyword evidence="3" id="KW-1185">Reference proteome</keyword>
<sequence>MPKKHQRKFTNFEAIERSKNELIPEEFPEGAFGSPVNSKEPVEGKSTPWEEGQKRMSAFVYPDEEQHDDLPRQLPGSHPLHDE</sequence>
<proteinExistence type="predicted"/>
<evidence type="ECO:0008006" key="4">
    <source>
        <dbReference type="Google" id="ProtNLM"/>
    </source>
</evidence>
<dbReference type="EMBL" id="RCHR01000002">
    <property type="protein sequence ID" value="RLL46515.1"/>
    <property type="molecule type" value="Genomic_DNA"/>
</dbReference>
<dbReference type="AlphaFoldDB" id="A0A498D764"/>
<dbReference type="OrthoDB" id="2376226at2"/>
<protein>
    <recommendedName>
        <fullName evidence="4">Cytosolic protein</fullName>
    </recommendedName>
</protein>
<name>A0A498D764_9BACI</name>
<gene>
    <name evidence="2" type="ORF">D8M04_04720</name>
</gene>
<dbReference type="Proteomes" id="UP000270219">
    <property type="component" value="Unassembled WGS sequence"/>
</dbReference>
<accession>A0A498D764</accession>